<gene>
    <name evidence="1" type="ORF">PG996_011423</name>
</gene>
<protein>
    <submittedName>
        <fullName evidence="1">Uncharacterized protein</fullName>
    </submittedName>
</protein>
<dbReference type="PANTHER" id="PTHR10622">
    <property type="entry name" value="HET DOMAIN-CONTAINING PROTEIN"/>
    <property type="match status" value="1"/>
</dbReference>
<dbReference type="EMBL" id="JAQQWM010000007">
    <property type="protein sequence ID" value="KAK8057486.1"/>
    <property type="molecule type" value="Genomic_DNA"/>
</dbReference>
<keyword evidence="2" id="KW-1185">Reference proteome</keyword>
<dbReference type="Proteomes" id="UP001446871">
    <property type="component" value="Unassembled WGS sequence"/>
</dbReference>
<sequence length="155" mass="17898">MRWVSKREASRIEDEAYSLLRIFDVNMSLLYGEGPNAFQPLQHKILKQSEDCTLLLWNSDAIRDLKMTKPERGLWVYMLKAYNHSHVGSASIPIQRGLLNCAVQSQQRDDRDDRAFLAIALRPRSILDKSYEDINVRLGPGFFVIANSDLMNRDK</sequence>
<dbReference type="PANTHER" id="PTHR10622:SF10">
    <property type="entry name" value="HET DOMAIN-CONTAINING PROTEIN"/>
    <property type="match status" value="1"/>
</dbReference>
<name>A0ABR1UH96_9PEZI</name>
<organism evidence="1 2">
    <name type="scientific">Apiospora saccharicola</name>
    <dbReference type="NCBI Taxonomy" id="335842"/>
    <lineage>
        <taxon>Eukaryota</taxon>
        <taxon>Fungi</taxon>
        <taxon>Dikarya</taxon>
        <taxon>Ascomycota</taxon>
        <taxon>Pezizomycotina</taxon>
        <taxon>Sordariomycetes</taxon>
        <taxon>Xylariomycetidae</taxon>
        <taxon>Amphisphaeriales</taxon>
        <taxon>Apiosporaceae</taxon>
        <taxon>Apiospora</taxon>
    </lineage>
</organism>
<evidence type="ECO:0000313" key="2">
    <source>
        <dbReference type="Proteomes" id="UP001446871"/>
    </source>
</evidence>
<comment type="caution">
    <text evidence="1">The sequence shown here is derived from an EMBL/GenBank/DDBJ whole genome shotgun (WGS) entry which is preliminary data.</text>
</comment>
<accession>A0ABR1UH96</accession>
<reference evidence="1 2" key="1">
    <citation type="submission" date="2023-01" db="EMBL/GenBank/DDBJ databases">
        <title>Analysis of 21 Apiospora genomes using comparative genomics revels a genus with tremendous synthesis potential of carbohydrate active enzymes and secondary metabolites.</title>
        <authorList>
            <person name="Sorensen T."/>
        </authorList>
    </citation>
    <scope>NUCLEOTIDE SEQUENCE [LARGE SCALE GENOMIC DNA]</scope>
    <source>
        <strain evidence="1 2">CBS 83171</strain>
    </source>
</reference>
<evidence type="ECO:0000313" key="1">
    <source>
        <dbReference type="EMBL" id="KAK8057486.1"/>
    </source>
</evidence>
<proteinExistence type="predicted"/>